<gene>
    <name evidence="2" type="ORF">ERS852444_02154</name>
</gene>
<dbReference type="Gene3D" id="3.55.50.10">
    <property type="entry name" value="Baseplate protein-like domains"/>
    <property type="match status" value="1"/>
</dbReference>
<dbReference type="AlphaFoldDB" id="A0A173UR56"/>
<dbReference type="Pfam" id="PF05954">
    <property type="entry name" value="Phage_GPD"/>
    <property type="match status" value="1"/>
</dbReference>
<protein>
    <submittedName>
        <fullName evidence="2">Uncharacterized protein conserved in bacteria</fullName>
    </submittedName>
</protein>
<dbReference type="RefSeq" id="WP_055169833.1">
    <property type="nucleotide sequence ID" value="NZ_CYXX01000016.1"/>
</dbReference>
<dbReference type="EMBL" id="CYXX01000016">
    <property type="protein sequence ID" value="CUN16088.1"/>
    <property type="molecule type" value="Genomic_DNA"/>
</dbReference>
<dbReference type="Pfam" id="PF04717">
    <property type="entry name" value="Phage_base_V"/>
    <property type="match status" value="1"/>
</dbReference>
<organism evidence="2 3">
    <name type="scientific">Roseburia inulinivorans</name>
    <dbReference type="NCBI Taxonomy" id="360807"/>
    <lineage>
        <taxon>Bacteria</taxon>
        <taxon>Bacillati</taxon>
        <taxon>Bacillota</taxon>
        <taxon>Clostridia</taxon>
        <taxon>Lachnospirales</taxon>
        <taxon>Lachnospiraceae</taxon>
        <taxon>Roseburia</taxon>
    </lineage>
</organism>
<feature type="domain" description="Gp5/Type VI secretion system Vgr protein OB-fold" evidence="1">
    <location>
        <begin position="291"/>
        <end position="349"/>
    </location>
</feature>
<proteinExistence type="predicted"/>
<sequence length="468" mass="51402">MGYTADQIVVEGIPVEHLEDMEFVERAGEHGCLTLGGYVRAEDGEPLLFHMPQYSPLTIRAEGRILFSGIIMKFLVTGKGDVSSVQVTAYSRSILMDQEKRCRSFQDTAMTYRELAELVLREYPGSDIQLAFPDVPISSIAVQYQETDWQFLKRLFSSLNAPLTSLSSSDTLRLYAGVPFLPSVDGAFEMTGFRKELGAYYYWKQAGKDVRDDQFLIMEGRTEVVAGLFEQIETKGQSLSVMEHGFRLEHGRLVGTCGIQKPEGILVKTEYPAHLTGAALEGTVLEVSGIQIRVHLKIDDGRDSNDAYWFPFSTLSASSDGSGWYYMPEQGDQVRVYFPTKHTRDAVAISAVSDYKEEGGAAPDRMGDPSTKYLSNPSGQELRMGKDGIRLACRGGLASVMVGNGGDISLYAEDTLLIQASNNVELTSETEMEFSAENTAVVACAMGGCLQMHPGGVLMLQGTEVKVD</sequence>
<accession>A0A173UR56</accession>
<evidence type="ECO:0000313" key="2">
    <source>
        <dbReference type="EMBL" id="CUN16088.1"/>
    </source>
</evidence>
<evidence type="ECO:0000259" key="1">
    <source>
        <dbReference type="Pfam" id="PF04717"/>
    </source>
</evidence>
<evidence type="ECO:0000313" key="3">
    <source>
        <dbReference type="Proteomes" id="UP000095453"/>
    </source>
</evidence>
<dbReference type="Proteomes" id="UP000095453">
    <property type="component" value="Unassembled WGS sequence"/>
</dbReference>
<reference evidence="2 3" key="1">
    <citation type="submission" date="2015-09" db="EMBL/GenBank/DDBJ databases">
        <authorList>
            <consortium name="Pathogen Informatics"/>
        </authorList>
    </citation>
    <scope>NUCLEOTIDE SEQUENCE [LARGE SCALE GENOMIC DNA]</scope>
    <source>
        <strain evidence="2 3">2789STDY5608887</strain>
    </source>
</reference>
<dbReference type="SUPFAM" id="SSF69255">
    <property type="entry name" value="gp5 N-terminal domain-like"/>
    <property type="match status" value="1"/>
</dbReference>
<name>A0A173UR56_9FIRM</name>
<dbReference type="SUPFAM" id="SSF69279">
    <property type="entry name" value="Phage tail proteins"/>
    <property type="match status" value="1"/>
</dbReference>
<dbReference type="InterPro" id="IPR006531">
    <property type="entry name" value="Gp5/Vgr_OB"/>
</dbReference>